<gene>
    <name evidence="2" type="ORF">UV07_C0004G0014</name>
</gene>
<dbReference type="SUPFAM" id="SSF82171">
    <property type="entry name" value="DPP6 N-terminal domain-like"/>
    <property type="match status" value="1"/>
</dbReference>
<dbReference type="Gene3D" id="2.120.10.30">
    <property type="entry name" value="TolB, C-terminal domain"/>
    <property type="match status" value="1"/>
</dbReference>
<organism evidence="2 3">
    <name type="scientific">Candidatus Azambacteria bacterium GW2011_GWB1_42_17</name>
    <dbReference type="NCBI Taxonomy" id="1618615"/>
    <lineage>
        <taxon>Bacteria</taxon>
        <taxon>Candidatus Azamiibacteriota</taxon>
    </lineage>
</organism>
<keyword evidence="1" id="KW-0812">Transmembrane</keyword>
<keyword evidence="1" id="KW-1133">Transmembrane helix</keyword>
<accession>A0A0G0Z7N6</accession>
<evidence type="ECO:0008006" key="4">
    <source>
        <dbReference type="Google" id="ProtNLM"/>
    </source>
</evidence>
<evidence type="ECO:0000313" key="3">
    <source>
        <dbReference type="Proteomes" id="UP000033986"/>
    </source>
</evidence>
<dbReference type="EMBL" id="LCDB01000004">
    <property type="protein sequence ID" value="KKS44705.1"/>
    <property type="molecule type" value="Genomic_DNA"/>
</dbReference>
<evidence type="ECO:0000313" key="2">
    <source>
        <dbReference type="EMBL" id="KKS44705.1"/>
    </source>
</evidence>
<feature type="transmembrane region" description="Helical" evidence="1">
    <location>
        <begin position="7"/>
        <end position="28"/>
    </location>
</feature>
<dbReference type="InterPro" id="IPR011042">
    <property type="entry name" value="6-blade_b-propeller_TolB-like"/>
</dbReference>
<reference evidence="2 3" key="1">
    <citation type="journal article" date="2015" name="Nature">
        <title>rRNA introns, odd ribosomes, and small enigmatic genomes across a large radiation of phyla.</title>
        <authorList>
            <person name="Brown C.T."/>
            <person name="Hug L.A."/>
            <person name="Thomas B.C."/>
            <person name="Sharon I."/>
            <person name="Castelle C.J."/>
            <person name="Singh A."/>
            <person name="Wilkins M.J."/>
            <person name="Williams K.H."/>
            <person name="Banfield J.F."/>
        </authorList>
    </citation>
    <scope>NUCLEOTIDE SEQUENCE [LARGE SCALE GENOMIC DNA]</scope>
</reference>
<evidence type="ECO:0000256" key="1">
    <source>
        <dbReference type="SAM" id="Phobius"/>
    </source>
</evidence>
<sequence length="324" mass="35648">MSKKTFYIILIAAAALLIIGGLIGYFVFSKETAPQPVGEVGFTIPGSALQGKIKAISKGPTISANFDSGQNAVLFYDFSGQLWKFSANDSEPVAMDKPPIKNMAEIIWPKVFSPDGKKIVYQKNNSLLVSDSSGKNQRTLVSVLKLKDIILKWPAANSIALISKPSGLVAGGLWVLDVRNLTFSRLLEGLFGLEALYSPNGGRFIYSYADQNGRLKLTSSDNKENKRELNTSTLIDKCVWLGDSLNVLCAAPKSWPEGMLLPDDYYKTTNLTNDDIWKINTETGSKDLMVPNVGDINNLLVDGNENSVYFISRSNQFLYQLNLK</sequence>
<dbReference type="AlphaFoldDB" id="A0A0G0Z7N6"/>
<dbReference type="Proteomes" id="UP000033986">
    <property type="component" value="Unassembled WGS sequence"/>
</dbReference>
<comment type="caution">
    <text evidence="2">The sequence shown here is derived from an EMBL/GenBank/DDBJ whole genome shotgun (WGS) entry which is preliminary data.</text>
</comment>
<name>A0A0G0Z7N6_9BACT</name>
<proteinExistence type="predicted"/>
<keyword evidence="1" id="KW-0472">Membrane</keyword>
<protein>
    <recommendedName>
        <fullName evidence="4">Protein TolB</fullName>
    </recommendedName>
</protein>